<dbReference type="PANTHER" id="PTHR24198:SF165">
    <property type="entry name" value="ANKYRIN REPEAT-CONTAINING PROTEIN-RELATED"/>
    <property type="match status" value="1"/>
</dbReference>
<accession>A0A8E2F5Z4</accession>
<dbReference type="InterPro" id="IPR036770">
    <property type="entry name" value="Ankyrin_rpt-contain_sf"/>
</dbReference>
<feature type="region of interest" description="Disordered" evidence="1">
    <location>
        <begin position="1"/>
        <end position="24"/>
    </location>
</feature>
<evidence type="ECO:0000256" key="1">
    <source>
        <dbReference type="SAM" id="MobiDB-lite"/>
    </source>
</evidence>
<dbReference type="SUPFAM" id="SSF48403">
    <property type="entry name" value="Ankyrin repeat"/>
    <property type="match status" value="1"/>
</dbReference>
<protein>
    <submittedName>
        <fullName evidence="2">Uncharacterized protein</fullName>
    </submittedName>
</protein>
<keyword evidence="3" id="KW-1185">Reference proteome</keyword>
<sequence>ENSQSDETLSDCRSISELSPNPATQAEDELTTVLKAVCSANILELEALLSTGSTHERINHPVGLPFKSNGPLHSHAVLQNCILLEHPGQKVLDIASALPSSAVLRLLINYGATPSIHPLGTDLALHNAIKNGKASNVEILLKAGSSPNGLPDCTWRPLRQAAFWDCPTIPATTYPQWSTNLSSADYDCLQYFVTKGAGFHVEFNPSLCAADGGHTFEHQILWHAEPAARGLLIDHANVGSRGNGTNIIHEIVGTCSEAKRHPADTIRDMRILLKRGSDPDAIDGEGYTPLTRCLEFSPSADVLERINLLLRYGKATSLLKDASGRVPVFMAIRLFTANTDWLMDYFPIADGISCEEVQKYTFNGPLKTEVYKRLPRDVRYIFQKAALSAATRKFLDGMAHHWPTSSYQSLQILNTLKTRQSAGLPEYEFSQTFVLQLLEFVVGQPIENRLSRNVLLNPEMSNALTEMRLHLPASLDQPEVLTEHAAPSSTNAALSIMSEGLVEETRLYKTVTQVHYQCLSCGDGELYSAEGYSCVK</sequence>
<proteinExistence type="predicted"/>
<feature type="non-terminal residue" evidence="2">
    <location>
        <position position="1"/>
    </location>
</feature>
<dbReference type="Proteomes" id="UP000250140">
    <property type="component" value="Unassembled WGS sequence"/>
</dbReference>
<dbReference type="EMBL" id="KV749172">
    <property type="protein sequence ID" value="OCL10751.1"/>
    <property type="molecule type" value="Genomic_DNA"/>
</dbReference>
<dbReference type="Gene3D" id="1.25.40.20">
    <property type="entry name" value="Ankyrin repeat-containing domain"/>
    <property type="match status" value="1"/>
</dbReference>
<name>A0A8E2F5Z4_9PEZI</name>
<dbReference type="PANTHER" id="PTHR24198">
    <property type="entry name" value="ANKYRIN REPEAT AND PROTEIN KINASE DOMAIN-CONTAINING PROTEIN"/>
    <property type="match status" value="1"/>
</dbReference>
<dbReference type="AlphaFoldDB" id="A0A8E2F5Z4"/>
<evidence type="ECO:0000313" key="2">
    <source>
        <dbReference type="EMBL" id="OCL10751.1"/>
    </source>
</evidence>
<organism evidence="2 3">
    <name type="scientific">Glonium stellatum</name>
    <dbReference type="NCBI Taxonomy" id="574774"/>
    <lineage>
        <taxon>Eukaryota</taxon>
        <taxon>Fungi</taxon>
        <taxon>Dikarya</taxon>
        <taxon>Ascomycota</taxon>
        <taxon>Pezizomycotina</taxon>
        <taxon>Dothideomycetes</taxon>
        <taxon>Pleosporomycetidae</taxon>
        <taxon>Gloniales</taxon>
        <taxon>Gloniaceae</taxon>
        <taxon>Glonium</taxon>
    </lineage>
</organism>
<gene>
    <name evidence="2" type="ORF">AOQ84DRAFT_426193</name>
</gene>
<reference evidence="2 3" key="1">
    <citation type="journal article" date="2016" name="Nat. Commun.">
        <title>Ectomycorrhizal ecology is imprinted in the genome of the dominant symbiotic fungus Cenococcum geophilum.</title>
        <authorList>
            <consortium name="DOE Joint Genome Institute"/>
            <person name="Peter M."/>
            <person name="Kohler A."/>
            <person name="Ohm R.A."/>
            <person name="Kuo A."/>
            <person name="Krutzmann J."/>
            <person name="Morin E."/>
            <person name="Arend M."/>
            <person name="Barry K.W."/>
            <person name="Binder M."/>
            <person name="Choi C."/>
            <person name="Clum A."/>
            <person name="Copeland A."/>
            <person name="Grisel N."/>
            <person name="Haridas S."/>
            <person name="Kipfer T."/>
            <person name="LaButti K."/>
            <person name="Lindquist E."/>
            <person name="Lipzen A."/>
            <person name="Maire R."/>
            <person name="Meier B."/>
            <person name="Mihaltcheva S."/>
            <person name="Molinier V."/>
            <person name="Murat C."/>
            <person name="Poggeler S."/>
            <person name="Quandt C.A."/>
            <person name="Sperisen C."/>
            <person name="Tritt A."/>
            <person name="Tisserant E."/>
            <person name="Crous P.W."/>
            <person name="Henrissat B."/>
            <person name="Nehls U."/>
            <person name="Egli S."/>
            <person name="Spatafora J.W."/>
            <person name="Grigoriev I.V."/>
            <person name="Martin F.M."/>
        </authorList>
    </citation>
    <scope>NUCLEOTIDE SEQUENCE [LARGE SCALE GENOMIC DNA]</scope>
    <source>
        <strain evidence="2 3">CBS 207.34</strain>
    </source>
</reference>
<evidence type="ECO:0000313" key="3">
    <source>
        <dbReference type="Proteomes" id="UP000250140"/>
    </source>
</evidence>
<dbReference type="OrthoDB" id="194358at2759"/>